<evidence type="ECO:0000313" key="3">
    <source>
        <dbReference type="Proteomes" id="UP000271227"/>
    </source>
</evidence>
<dbReference type="EMBL" id="REFR01000015">
    <property type="protein sequence ID" value="RMB01883.1"/>
    <property type="molecule type" value="Genomic_DNA"/>
</dbReference>
<proteinExistence type="predicted"/>
<feature type="signal peptide" evidence="1">
    <location>
        <begin position="1"/>
        <end position="28"/>
    </location>
</feature>
<sequence>MSDIRRYDRREKTAYHAAMGLSAFCTLAACLGTVAAQDGPRDAPIDPPRPAMVQTPVIMADTALQETGTANCLDMRQVASSSIDTARRVMFYLKTGDSVLFELAEDCPPLPFHDYFTYVPVGNMLCAGRDSLISRTGERCPISRITVMPSEQPEMTGISMPENGSAF</sequence>
<gene>
    <name evidence="2" type="ORF">BXY39_3391</name>
</gene>
<evidence type="ECO:0000256" key="1">
    <source>
        <dbReference type="SAM" id="SignalP"/>
    </source>
</evidence>
<keyword evidence="3" id="KW-1185">Reference proteome</keyword>
<dbReference type="OrthoDB" id="7596012at2"/>
<comment type="caution">
    <text evidence="2">The sequence shown here is derived from an EMBL/GenBank/DDBJ whole genome shotgun (WGS) entry which is preliminary data.</text>
</comment>
<accession>A0A3M0CFG9</accession>
<dbReference type="RefSeq" id="WP_147453616.1">
    <property type="nucleotide sequence ID" value="NZ_REFR01000015.1"/>
</dbReference>
<organism evidence="2 3">
    <name type="scientific">Eilatimonas milleporae</name>
    <dbReference type="NCBI Taxonomy" id="911205"/>
    <lineage>
        <taxon>Bacteria</taxon>
        <taxon>Pseudomonadati</taxon>
        <taxon>Pseudomonadota</taxon>
        <taxon>Alphaproteobacteria</taxon>
        <taxon>Kordiimonadales</taxon>
        <taxon>Kordiimonadaceae</taxon>
        <taxon>Eilatimonas</taxon>
    </lineage>
</organism>
<dbReference type="PROSITE" id="PS51257">
    <property type="entry name" value="PROKAR_LIPOPROTEIN"/>
    <property type="match status" value="1"/>
</dbReference>
<reference evidence="2 3" key="1">
    <citation type="submission" date="2018-10" db="EMBL/GenBank/DDBJ databases">
        <title>Genomic Encyclopedia of Archaeal and Bacterial Type Strains, Phase II (KMG-II): from individual species to whole genera.</title>
        <authorList>
            <person name="Goeker M."/>
        </authorList>
    </citation>
    <scope>NUCLEOTIDE SEQUENCE [LARGE SCALE GENOMIC DNA]</scope>
    <source>
        <strain evidence="2 3">DSM 25217</strain>
    </source>
</reference>
<protein>
    <submittedName>
        <fullName evidence="2">Uncharacterized protein</fullName>
    </submittedName>
</protein>
<evidence type="ECO:0000313" key="2">
    <source>
        <dbReference type="EMBL" id="RMB01883.1"/>
    </source>
</evidence>
<dbReference type="Proteomes" id="UP000271227">
    <property type="component" value="Unassembled WGS sequence"/>
</dbReference>
<dbReference type="AlphaFoldDB" id="A0A3M0CFG9"/>
<name>A0A3M0CFG9_9PROT</name>
<dbReference type="InParanoid" id="A0A3M0CFG9"/>
<feature type="chain" id="PRO_5018098869" evidence="1">
    <location>
        <begin position="29"/>
        <end position="167"/>
    </location>
</feature>
<keyword evidence="1" id="KW-0732">Signal</keyword>